<organism evidence="3 4">
    <name type="scientific">Ceratobasidium theobromae</name>
    <dbReference type="NCBI Taxonomy" id="1582974"/>
    <lineage>
        <taxon>Eukaryota</taxon>
        <taxon>Fungi</taxon>
        <taxon>Dikarya</taxon>
        <taxon>Basidiomycota</taxon>
        <taxon>Agaricomycotina</taxon>
        <taxon>Agaricomycetes</taxon>
        <taxon>Cantharellales</taxon>
        <taxon>Ceratobasidiaceae</taxon>
        <taxon>Ceratobasidium</taxon>
    </lineage>
</organism>
<dbReference type="InterPro" id="IPR036404">
    <property type="entry name" value="Jacalin-like_lectin_dom_sf"/>
</dbReference>
<feature type="domain" description="Jacalin-type lectin" evidence="2">
    <location>
        <begin position="390"/>
        <end position="517"/>
    </location>
</feature>
<protein>
    <recommendedName>
        <fullName evidence="2">Jacalin-type lectin domain-containing protein</fullName>
    </recommendedName>
</protein>
<evidence type="ECO:0000313" key="3">
    <source>
        <dbReference type="EMBL" id="KAB5587909.1"/>
    </source>
</evidence>
<keyword evidence="4" id="KW-1185">Reference proteome</keyword>
<dbReference type="Gene3D" id="1.20.1170.10">
    <property type="match status" value="1"/>
</dbReference>
<sequence length="702" mass="76423">MAATAALVNKEFLTAAVAVFKAAPEGSLTTATHDDHEVDKLADDALQVSASFKNSSAQLGKVDSDYPGSHWRGEWDALHVEYDRLLERVKSISRAGAQYIDDFNTNVASKFSPEASNIEADKQLLRTWLENNPDDRGLKVESQEISQGFLSLSDEVISLRDRFSIFAAQKGTEFEGELADKNRDMQNLQRDIEWERSAAAQAQAALDGVVAGLSMVAGFFEALFTFGQSHKLIDEANERIQKHVRAEMDLRRRKDQVAAQARQVAVDESKLHDVHVAFSILAQDVIDISGRLGRFANMWATAHSNIIELRDFLDGNDYIDSPLVFSLKVKVINSTAAVFASEMKEFADALEGLNNPDRVAYVVSPQFGGSDLKRGELFNDARLGLDVRHPIVSVAIASGWVIDGIQVTYRLRNGQTQTVSHGSIRSSGNTLTLNDNEYISEVNGKSGVADNREPWMGDCVQQLSIVVRNSVTGAQRTFGPFGTARGLAESATTRISWSGRLLAFAGRADDSAGQVGFRGISFVEALADFGNPTRSEYVVSAQFGGSDTTRGAPFNDARPDLDVQRPIFSVAITSGWVIDGIQVTYRLKNGQTLTASRGSIRSSGDTITLGDNEYISEVTGKSGFADNREPWMGDCVQQLTFVVRNSVTGAQRTFGPFGTARGLSESATTRISWSGRLVAFAGRADNSAGQVGMRGIAFVQRK</sequence>
<dbReference type="PANTHER" id="PTHR46506">
    <property type="entry name" value="OS05G0143600 PROTEIN"/>
    <property type="match status" value="1"/>
</dbReference>
<dbReference type="EMBL" id="SSOP01000687">
    <property type="protein sequence ID" value="KAB5587909.1"/>
    <property type="molecule type" value="Genomic_DNA"/>
</dbReference>
<feature type="domain" description="Jacalin-type lectin" evidence="2">
    <location>
        <begin position="565"/>
        <end position="692"/>
    </location>
</feature>
<gene>
    <name evidence="3" type="ORF">CTheo_8649</name>
</gene>
<evidence type="ECO:0000259" key="2">
    <source>
        <dbReference type="Pfam" id="PF01419"/>
    </source>
</evidence>
<dbReference type="OrthoDB" id="3353688at2759"/>
<proteinExistence type="predicted"/>
<name>A0A5N5Q897_9AGAM</name>
<dbReference type="SUPFAM" id="SSF51101">
    <property type="entry name" value="Mannose-binding lectins"/>
    <property type="match status" value="2"/>
</dbReference>
<feature type="coiled-coil region" evidence="1">
    <location>
        <begin position="171"/>
        <end position="205"/>
    </location>
</feature>
<dbReference type="Pfam" id="PF01419">
    <property type="entry name" value="Jacalin"/>
    <property type="match status" value="2"/>
</dbReference>
<dbReference type="AlphaFoldDB" id="A0A5N5Q897"/>
<evidence type="ECO:0000256" key="1">
    <source>
        <dbReference type="SAM" id="Coils"/>
    </source>
</evidence>
<dbReference type="InterPro" id="IPR001229">
    <property type="entry name" value="Jacalin-like_lectin_dom"/>
</dbReference>
<dbReference type="Gene3D" id="2.100.10.30">
    <property type="entry name" value="Jacalin-like lectin domain"/>
    <property type="match status" value="2"/>
</dbReference>
<comment type="caution">
    <text evidence="3">The sequence shown here is derived from an EMBL/GenBank/DDBJ whole genome shotgun (WGS) entry which is preliminary data.</text>
</comment>
<accession>A0A5N5Q897</accession>
<dbReference type="Proteomes" id="UP000383932">
    <property type="component" value="Unassembled WGS sequence"/>
</dbReference>
<keyword evidence="1" id="KW-0175">Coiled coil</keyword>
<evidence type="ECO:0000313" key="4">
    <source>
        <dbReference type="Proteomes" id="UP000383932"/>
    </source>
</evidence>
<reference evidence="3 4" key="1">
    <citation type="journal article" date="2019" name="Fungal Biol. Biotechnol.">
        <title>Draft genome sequence of fastidious pathogen Ceratobasidium theobromae, which causes vascular-streak dieback in Theobroma cacao.</title>
        <authorList>
            <person name="Ali S.S."/>
            <person name="Asman A."/>
            <person name="Shao J."/>
            <person name="Firmansyah A.P."/>
            <person name="Susilo A.W."/>
            <person name="Rosmana A."/>
            <person name="McMahon P."/>
            <person name="Junaid M."/>
            <person name="Guest D."/>
            <person name="Kheng T.Y."/>
            <person name="Meinhardt L.W."/>
            <person name="Bailey B.A."/>
        </authorList>
    </citation>
    <scope>NUCLEOTIDE SEQUENCE [LARGE SCALE GENOMIC DNA]</scope>
    <source>
        <strain evidence="3 4">CT2</strain>
    </source>
</reference>